<organism evidence="1 2">
    <name type="scientific">Pseudanabaena galeata UHCC 0370</name>
    <dbReference type="NCBI Taxonomy" id="3110310"/>
    <lineage>
        <taxon>Bacteria</taxon>
        <taxon>Bacillati</taxon>
        <taxon>Cyanobacteriota</taxon>
        <taxon>Cyanophyceae</taxon>
        <taxon>Pseudanabaenales</taxon>
        <taxon>Pseudanabaenaceae</taxon>
        <taxon>Pseudanabaena</taxon>
    </lineage>
</organism>
<dbReference type="Proteomes" id="UP001301388">
    <property type="component" value="Unassembled WGS sequence"/>
</dbReference>
<name>A0ABU5TDH0_9CYAN</name>
<comment type="caution">
    <text evidence="1">The sequence shown here is derived from an EMBL/GenBank/DDBJ whole genome shotgun (WGS) entry which is preliminary data.</text>
</comment>
<proteinExistence type="predicted"/>
<reference evidence="1 2" key="1">
    <citation type="submission" date="2023-12" db="EMBL/GenBank/DDBJ databases">
        <title>Baltic Sea Cyanobacteria.</title>
        <authorList>
            <person name="Delbaje E."/>
            <person name="Fewer D.P."/>
            <person name="Shishido T.K."/>
        </authorList>
    </citation>
    <scope>NUCLEOTIDE SEQUENCE [LARGE SCALE GENOMIC DNA]</scope>
    <source>
        <strain evidence="1 2">UHCC 0370</strain>
    </source>
</reference>
<dbReference type="RefSeq" id="WP_323259321.1">
    <property type="nucleotide sequence ID" value="NZ_JAYGIE010000004.1"/>
</dbReference>
<accession>A0ABU5TDH0</accession>
<evidence type="ECO:0000313" key="2">
    <source>
        <dbReference type="Proteomes" id="UP001301388"/>
    </source>
</evidence>
<keyword evidence="2" id="KW-1185">Reference proteome</keyword>
<dbReference type="Gene3D" id="3.40.50.300">
    <property type="entry name" value="P-loop containing nucleotide triphosphate hydrolases"/>
    <property type="match status" value="1"/>
</dbReference>
<sequence>MNDHPDIRKTEQIAFAHVKARDIINPTVNQTIIQGEAHKQFELTLEWMWQKFEEVKANAGARYTPEIHVDLPEAWVFEGLGRTDIFFDRINSLYGQVYRRAKKLQKLNHLEQKFPKVIQSIESLNQTLSELITLLQKLDRDSFTHIQFTDIASLAKKSEDLVYTIYLATKEAESFSINEDESFSINEDESSQVGKKRYSTKEIMGSFQHDISQILDIIRDVSKLATQESAEAANKKVLLLMGDAGTGKTHLFCDVAKCRLERQFPTIILLGQHFINGNPWTQIIQQLQLPFHSCDDLLNALDVVAQSCGKRALIMIDALNEGDSKELWQHNLSGMLKVLEHYPRIGLAISCRTSYEHRIIPRNLAPESFVKMLHSGFSDSEYIATKTFFEHYGIERPRIPLLVPEFSNPLFLKIFCQGLQKRGLTTTPQGIKGVTAIFNFFMDSVNEVLCHRLDYDDRTNLVQESVNLLAKEMAETGNPWLERKKARDIVDALLAGRSFQQSIFASLLSEGLLSEDLIYLSPESDEEDYIQVDVVKFPYERFSDHLIVRYLIKTHLDMSNLVDSFILGKPLGDLFATESHTWEHSGWIEALSVQLPEKVGQELSELLPKAKSWYAVKRAFLQSLIWRNPYKITTVTKNYLNEIYAEDDGEEVYEVMLTIAADPNHPFNANFLHRHLMKLTMPDRDSVWSIYLSKQYERREASDRLIEWAWESRKDHISDESIELCAVALSWFLTTSHRYVRDRATKALVSMLHSRPYILIKLIERFLEVNDLYVLERLYAVAYGVAMISGDTEAIGILAGRVYNWVFANGNPIPHILLRDYARGVIEIANYKRTLPSEVTLELVRPPYQTTWLVIPDIEELKSLGISLYIKDDRQFALSAIRESVMGLGDFARYIIGTNNNHFGWSCCRLSELNSKQIHALRKQKVNEFEESLTSKQKKSWGRYKNIRSIVTSAKKLDTKQRQEYFEEELTDLELDKCLEDSEKKFLYLIGKRRRNTFEKFILPYLNDPYGSDFNFDLSLAQRWIFKRVFDLGWTVEQFGYFDRYIDNLSHGREANKSERIGKKYQWIAYHEFLAYVADNFEFVGDRFENTDKQYDNPCQIDSGTRDVEPSLLLRKLPNNDDERTQGLKTWWQPVEYFFDDADKDEKVVWITQEDDCPDPRRWMEVIKPTDKSNWVTLEGHYGWTEKGLIEEEYYASLRRNLWFQLRSYIVQEKDVEELLAWLSDKNLTGRWMPESRDMYGVFVGEFPWAKTAIQYTNQEEFWENGDDELPVPVIVTAVNYNRESTSHDCSIDESISALMPSAWLIQKMGLHWSGGNFRYVDSNNDLVALDPSVEEAGAKVVLISKEKLVEFLEENKLVLIWTVLGERQLVGGSTQEWHGRLDISCVYKFDGNTVSEVAKNFWVKKQ</sequence>
<dbReference type="EMBL" id="JAYGIE010000004">
    <property type="protein sequence ID" value="MEA5476319.1"/>
    <property type="molecule type" value="Genomic_DNA"/>
</dbReference>
<dbReference type="NCBIfam" id="NF041813">
    <property type="entry name" value="Avs2"/>
    <property type="match status" value="1"/>
</dbReference>
<protein>
    <submittedName>
        <fullName evidence="1">AVAST type 2 anti-phage system protein Avs2</fullName>
    </submittedName>
</protein>
<dbReference type="SUPFAM" id="SSF52540">
    <property type="entry name" value="P-loop containing nucleoside triphosphate hydrolases"/>
    <property type="match status" value="1"/>
</dbReference>
<dbReference type="InterPro" id="IPR027417">
    <property type="entry name" value="P-loop_NTPase"/>
</dbReference>
<evidence type="ECO:0000313" key="1">
    <source>
        <dbReference type="EMBL" id="MEA5476319.1"/>
    </source>
</evidence>
<gene>
    <name evidence="1" type="primary">avs2</name>
    <name evidence="1" type="ORF">VB774_01685</name>
</gene>